<dbReference type="AlphaFoldDB" id="A0A2V0PMH0"/>
<comment type="caution">
    <text evidence="1">The sequence shown here is derived from an EMBL/GenBank/DDBJ whole genome shotgun (WGS) entry which is preliminary data.</text>
</comment>
<dbReference type="Proteomes" id="UP000247498">
    <property type="component" value="Unassembled WGS sequence"/>
</dbReference>
<evidence type="ECO:0000313" key="2">
    <source>
        <dbReference type="Proteomes" id="UP000247498"/>
    </source>
</evidence>
<organism evidence="1 2">
    <name type="scientific">Raphidocelis subcapitata</name>
    <dbReference type="NCBI Taxonomy" id="307507"/>
    <lineage>
        <taxon>Eukaryota</taxon>
        <taxon>Viridiplantae</taxon>
        <taxon>Chlorophyta</taxon>
        <taxon>core chlorophytes</taxon>
        <taxon>Chlorophyceae</taxon>
        <taxon>CS clade</taxon>
        <taxon>Sphaeropleales</taxon>
        <taxon>Selenastraceae</taxon>
        <taxon>Raphidocelis</taxon>
    </lineage>
</organism>
<dbReference type="OrthoDB" id="522620at2759"/>
<protein>
    <submittedName>
        <fullName evidence="1">Uncharacterized protein</fullName>
    </submittedName>
</protein>
<dbReference type="InParanoid" id="A0A2V0PMH0"/>
<keyword evidence="2" id="KW-1185">Reference proteome</keyword>
<gene>
    <name evidence="1" type="ORF">Rsub_12962</name>
</gene>
<reference evidence="1 2" key="1">
    <citation type="journal article" date="2018" name="Sci. Rep.">
        <title>Raphidocelis subcapitata (=Pseudokirchneriella subcapitata) provides an insight into genome evolution and environmental adaptations in the Sphaeropleales.</title>
        <authorList>
            <person name="Suzuki S."/>
            <person name="Yamaguchi H."/>
            <person name="Nakajima N."/>
            <person name="Kawachi M."/>
        </authorList>
    </citation>
    <scope>NUCLEOTIDE SEQUENCE [LARGE SCALE GENOMIC DNA]</scope>
    <source>
        <strain evidence="1 2">NIES-35</strain>
    </source>
</reference>
<dbReference type="EMBL" id="BDRX01000207">
    <property type="protein sequence ID" value="GBG00283.1"/>
    <property type="molecule type" value="Genomic_DNA"/>
</dbReference>
<proteinExistence type="predicted"/>
<sequence>MGWISNLVGQIAITSVVLGGLKRHGVISMQPQNVKNDTLRLVFTQAVSLGEEVNIMAEKLIASVQEEMNNPRKR</sequence>
<evidence type="ECO:0000313" key="1">
    <source>
        <dbReference type="EMBL" id="GBG00283.1"/>
    </source>
</evidence>
<accession>A0A2V0PMH0</accession>
<name>A0A2V0PMH0_9CHLO</name>